<keyword evidence="5" id="KW-1185">Reference proteome</keyword>
<comment type="caution">
    <text evidence="4">The sequence shown here is derived from an EMBL/GenBank/DDBJ whole genome shotgun (WGS) entry which is preliminary data.</text>
</comment>
<dbReference type="PANTHER" id="PTHR35848:SF6">
    <property type="entry name" value="CUPIN TYPE-2 DOMAIN-CONTAINING PROTEIN"/>
    <property type="match status" value="1"/>
</dbReference>
<dbReference type="InterPro" id="IPR051610">
    <property type="entry name" value="GPI/OXD"/>
</dbReference>
<protein>
    <submittedName>
        <fullName evidence="4">Cupin domain-containing protein</fullName>
    </submittedName>
</protein>
<accession>A0A4U1BPZ3</accession>
<keyword evidence="1" id="KW-0479">Metal-binding</keyword>
<keyword evidence="2" id="KW-0732">Signal</keyword>
<gene>
    <name evidence="4" type="ORF">FCL42_07460</name>
</gene>
<dbReference type="SUPFAM" id="SSF51182">
    <property type="entry name" value="RmlC-like cupins"/>
    <property type="match status" value="1"/>
</dbReference>
<evidence type="ECO:0000256" key="1">
    <source>
        <dbReference type="ARBA" id="ARBA00022723"/>
    </source>
</evidence>
<dbReference type="InterPro" id="IPR014710">
    <property type="entry name" value="RmlC-like_jellyroll"/>
</dbReference>
<dbReference type="InterPro" id="IPR013096">
    <property type="entry name" value="Cupin_2"/>
</dbReference>
<dbReference type="GO" id="GO:0046872">
    <property type="term" value="F:metal ion binding"/>
    <property type="evidence" value="ECO:0007669"/>
    <property type="project" value="UniProtKB-KW"/>
</dbReference>
<reference evidence="4 5" key="1">
    <citation type="submission" date="2019-04" db="EMBL/GenBank/DDBJ databases">
        <authorList>
            <person name="Hwang J.C."/>
        </authorList>
    </citation>
    <scope>NUCLEOTIDE SEQUENCE [LARGE SCALE GENOMIC DNA]</scope>
    <source>
        <strain evidence="4 5">IMCC35002</strain>
    </source>
</reference>
<evidence type="ECO:0000313" key="4">
    <source>
        <dbReference type="EMBL" id="TKB56047.1"/>
    </source>
</evidence>
<feature type="signal peptide" evidence="2">
    <location>
        <begin position="1"/>
        <end position="20"/>
    </location>
</feature>
<dbReference type="InterPro" id="IPR011051">
    <property type="entry name" value="RmlC_Cupin_sf"/>
</dbReference>
<organism evidence="4 5">
    <name type="scientific">Ferrimonas aestuarii</name>
    <dbReference type="NCBI Taxonomy" id="2569539"/>
    <lineage>
        <taxon>Bacteria</taxon>
        <taxon>Pseudomonadati</taxon>
        <taxon>Pseudomonadota</taxon>
        <taxon>Gammaproteobacteria</taxon>
        <taxon>Alteromonadales</taxon>
        <taxon>Ferrimonadaceae</taxon>
        <taxon>Ferrimonas</taxon>
    </lineage>
</organism>
<dbReference type="RefSeq" id="WP_136862776.1">
    <property type="nucleotide sequence ID" value="NZ_SWCJ01000004.1"/>
</dbReference>
<dbReference type="Proteomes" id="UP000305675">
    <property type="component" value="Unassembled WGS sequence"/>
</dbReference>
<evidence type="ECO:0000256" key="2">
    <source>
        <dbReference type="SAM" id="SignalP"/>
    </source>
</evidence>
<dbReference type="OrthoDB" id="9806121at2"/>
<feature type="domain" description="Cupin type-2" evidence="3">
    <location>
        <begin position="124"/>
        <end position="191"/>
    </location>
</feature>
<feature type="chain" id="PRO_5020774079" evidence="2">
    <location>
        <begin position="21"/>
        <end position="250"/>
    </location>
</feature>
<sequence>MKNSLVSLCIATLFSTAAIADSNPKNGEWEWEGEYISGAEMKKGGYNEYGTKYPVPGPRVELPWNINAYDELPQMKTARFKAYKKWAADHGIDASNIEANPSYTYTYPMGPGAPLDVKNIMAGTFTFEPGAVYAVGQHPSWETYVVVGGEGEFYNYDRVVKAKPGTFVLTRPFDVHAIKNTGDEPLEVIWFWWKEDDQAFDSIHVGGLPFMPQECWTDDDPQKHCVMPPKQIAPAVGKEAEAWMYSDADK</sequence>
<dbReference type="PANTHER" id="PTHR35848">
    <property type="entry name" value="OXALATE-BINDING PROTEIN"/>
    <property type="match status" value="1"/>
</dbReference>
<dbReference type="Gene3D" id="2.60.120.10">
    <property type="entry name" value="Jelly Rolls"/>
    <property type="match status" value="1"/>
</dbReference>
<dbReference type="Pfam" id="PF07883">
    <property type="entry name" value="Cupin_2"/>
    <property type="match status" value="1"/>
</dbReference>
<evidence type="ECO:0000313" key="5">
    <source>
        <dbReference type="Proteomes" id="UP000305675"/>
    </source>
</evidence>
<proteinExistence type="predicted"/>
<evidence type="ECO:0000259" key="3">
    <source>
        <dbReference type="Pfam" id="PF07883"/>
    </source>
</evidence>
<dbReference type="EMBL" id="SWCJ01000004">
    <property type="protein sequence ID" value="TKB56047.1"/>
    <property type="molecule type" value="Genomic_DNA"/>
</dbReference>
<name>A0A4U1BPZ3_9GAMM</name>
<dbReference type="AlphaFoldDB" id="A0A4U1BPZ3"/>